<dbReference type="Pfam" id="PF03795">
    <property type="entry name" value="YCII"/>
    <property type="match status" value="2"/>
</dbReference>
<keyword evidence="4" id="KW-1185">Reference proteome</keyword>
<comment type="similarity">
    <text evidence="1">Belongs to the YciI family.</text>
</comment>
<dbReference type="EMBL" id="QVNQ01000011">
    <property type="protein sequence ID" value="RFS81829.1"/>
    <property type="molecule type" value="Genomic_DNA"/>
</dbReference>
<accession>A0A372G9L9</accession>
<evidence type="ECO:0000313" key="4">
    <source>
        <dbReference type="Proteomes" id="UP000262882"/>
    </source>
</evidence>
<feature type="domain" description="YCII-related" evidence="2">
    <location>
        <begin position="107"/>
        <end position="192"/>
    </location>
</feature>
<evidence type="ECO:0000313" key="3">
    <source>
        <dbReference type="EMBL" id="RFS81829.1"/>
    </source>
</evidence>
<dbReference type="InterPro" id="IPR051807">
    <property type="entry name" value="Sec-metab_biosynth-assoc"/>
</dbReference>
<dbReference type="InterPro" id="IPR011008">
    <property type="entry name" value="Dimeric_a/b-barrel"/>
</dbReference>
<gene>
    <name evidence="3" type="ORF">D0T12_29345</name>
</gene>
<organism evidence="3 4">
    <name type="scientific">Actinomadura spongiicola</name>
    <dbReference type="NCBI Taxonomy" id="2303421"/>
    <lineage>
        <taxon>Bacteria</taxon>
        <taxon>Bacillati</taxon>
        <taxon>Actinomycetota</taxon>
        <taxon>Actinomycetes</taxon>
        <taxon>Streptosporangiales</taxon>
        <taxon>Thermomonosporaceae</taxon>
        <taxon>Actinomadura</taxon>
    </lineage>
</organism>
<dbReference type="OrthoDB" id="460439at2"/>
<dbReference type="Gene3D" id="3.30.70.1060">
    <property type="entry name" value="Dimeric alpha+beta barrel"/>
    <property type="match status" value="2"/>
</dbReference>
<name>A0A372G9L9_9ACTN</name>
<dbReference type="InterPro" id="IPR005545">
    <property type="entry name" value="YCII"/>
</dbReference>
<evidence type="ECO:0000259" key="2">
    <source>
        <dbReference type="Pfam" id="PF03795"/>
    </source>
</evidence>
<dbReference type="PANTHER" id="PTHR33606">
    <property type="entry name" value="PROTEIN YCII"/>
    <property type="match status" value="1"/>
</dbReference>
<dbReference type="RefSeq" id="WP_117403659.1">
    <property type="nucleotide sequence ID" value="NZ_QVNQ01000011.1"/>
</dbReference>
<reference evidence="3 4" key="1">
    <citation type="submission" date="2018-08" db="EMBL/GenBank/DDBJ databases">
        <title>Actinomadura spongicola sp. nov., isolated from marine sponge Leucetta chagosensis.</title>
        <authorList>
            <person name="Li L."/>
            <person name="Lin H.W."/>
        </authorList>
    </citation>
    <scope>NUCLEOTIDE SEQUENCE [LARGE SCALE GENOMIC DNA]</scope>
    <source>
        <strain evidence="3 4">LHW52907</strain>
    </source>
</reference>
<proteinExistence type="inferred from homology"/>
<dbReference type="AlphaFoldDB" id="A0A372G9L9"/>
<dbReference type="PANTHER" id="PTHR33606:SF3">
    <property type="entry name" value="PROTEIN YCII"/>
    <property type="match status" value="1"/>
</dbReference>
<evidence type="ECO:0000256" key="1">
    <source>
        <dbReference type="ARBA" id="ARBA00007689"/>
    </source>
</evidence>
<sequence>MEYFVYCRDRSGTWELRLELTEDHWSFMDRYAEEMIARGPTLTPDGERTTGSMHIVDLPDSAAAREFAFEEPNYKAGVYGEVLIHRWRNVLGRTMWEFEGERAGYQRFLILAHGEPSKADDSLDGAHREYLDGDYADRLIAYGPLLSEDGHEWTGTAILVELPDRSTAEAMMANDPHTKNGSYKDIEIHPWQFGGRSSS</sequence>
<comment type="caution">
    <text evidence="3">The sequence shown here is derived from an EMBL/GenBank/DDBJ whole genome shotgun (WGS) entry which is preliminary data.</text>
</comment>
<feature type="domain" description="YCII-related" evidence="2">
    <location>
        <begin position="1"/>
        <end position="88"/>
    </location>
</feature>
<dbReference type="SUPFAM" id="SSF54909">
    <property type="entry name" value="Dimeric alpha+beta barrel"/>
    <property type="match status" value="2"/>
</dbReference>
<protein>
    <recommendedName>
        <fullName evidence="2">YCII-related domain-containing protein</fullName>
    </recommendedName>
</protein>
<dbReference type="Proteomes" id="UP000262882">
    <property type="component" value="Unassembled WGS sequence"/>
</dbReference>